<dbReference type="PANTHER" id="PTHR46193:SF10">
    <property type="entry name" value="6-PHOSPHOGLUCONATE PHOSPHATASE"/>
    <property type="match status" value="1"/>
</dbReference>
<accession>A0A135ZYN0</accession>
<protein>
    <recommendedName>
        <fullName evidence="7">HAD family hydrolase</fullName>
    </recommendedName>
</protein>
<dbReference type="EMBL" id="LSNE01000007">
    <property type="protein sequence ID" value="KXI28092.1"/>
    <property type="molecule type" value="Genomic_DNA"/>
</dbReference>
<dbReference type="Gene3D" id="1.10.150.240">
    <property type="entry name" value="Putative phosphatase, domain 2"/>
    <property type="match status" value="1"/>
</dbReference>
<comment type="similarity">
    <text evidence="2">Belongs to the HAD-like hydrolase superfamily. CbbY/CbbZ/Gph/YieH family.</text>
</comment>
<dbReference type="CDD" id="cd07526">
    <property type="entry name" value="HAD_BPGM_like"/>
    <property type="match status" value="1"/>
</dbReference>
<dbReference type="InterPro" id="IPR006439">
    <property type="entry name" value="HAD-SF_hydro_IA"/>
</dbReference>
<keyword evidence="4" id="KW-0460">Magnesium</keyword>
<dbReference type="AlphaFoldDB" id="A0A135ZYN0"/>
<dbReference type="Proteomes" id="UP000070299">
    <property type="component" value="Unassembled WGS sequence"/>
</dbReference>
<dbReference type="GO" id="GO:0003824">
    <property type="term" value="F:catalytic activity"/>
    <property type="evidence" value="ECO:0007669"/>
    <property type="project" value="UniProtKB-ARBA"/>
</dbReference>
<evidence type="ECO:0000256" key="2">
    <source>
        <dbReference type="ARBA" id="ARBA00006171"/>
    </source>
</evidence>
<proteinExistence type="inferred from homology"/>
<keyword evidence="6" id="KW-1185">Reference proteome</keyword>
<comment type="caution">
    <text evidence="5">The sequence shown here is derived from an EMBL/GenBank/DDBJ whole genome shotgun (WGS) entry which is preliminary data.</text>
</comment>
<organism evidence="5 6">
    <name type="scientific">Paraglaciecola hydrolytica</name>
    <dbReference type="NCBI Taxonomy" id="1799789"/>
    <lineage>
        <taxon>Bacteria</taxon>
        <taxon>Pseudomonadati</taxon>
        <taxon>Pseudomonadota</taxon>
        <taxon>Gammaproteobacteria</taxon>
        <taxon>Alteromonadales</taxon>
        <taxon>Alteromonadaceae</taxon>
        <taxon>Paraglaciecola</taxon>
    </lineage>
</organism>
<evidence type="ECO:0008006" key="7">
    <source>
        <dbReference type="Google" id="ProtNLM"/>
    </source>
</evidence>
<evidence type="ECO:0000256" key="4">
    <source>
        <dbReference type="ARBA" id="ARBA00022842"/>
    </source>
</evidence>
<dbReference type="Gene3D" id="3.40.50.1000">
    <property type="entry name" value="HAD superfamily/HAD-like"/>
    <property type="match status" value="1"/>
</dbReference>
<dbReference type="Pfam" id="PF00702">
    <property type="entry name" value="Hydrolase"/>
    <property type="match status" value="1"/>
</dbReference>
<evidence type="ECO:0000256" key="3">
    <source>
        <dbReference type="ARBA" id="ARBA00022723"/>
    </source>
</evidence>
<dbReference type="InterPro" id="IPR023198">
    <property type="entry name" value="PGP-like_dom2"/>
</dbReference>
<dbReference type="SFLD" id="SFLDS00003">
    <property type="entry name" value="Haloacid_Dehalogenase"/>
    <property type="match status" value="1"/>
</dbReference>
<dbReference type="GO" id="GO:0046872">
    <property type="term" value="F:metal ion binding"/>
    <property type="evidence" value="ECO:0007669"/>
    <property type="project" value="UniProtKB-KW"/>
</dbReference>
<comment type="cofactor">
    <cofactor evidence="1">
        <name>Mg(2+)</name>
        <dbReference type="ChEBI" id="CHEBI:18420"/>
    </cofactor>
</comment>
<dbReference type="InterPro" id="IPR051600">
    <property type="entry name" value="Beta-PGM-like"/>
</dbReference>
<dbReference type="InterPro" id="IPR036412">
    <property type="entry name" value="HAD-like_sf"/>
</dbReference>
<dbReference type="InterPro" id="IPR023214">
    <property type="entry name" value="HAD_sf"/>
</dbReference>
<evidence type="ECO:0000313" key="6">
    <source>
        <dbReference type="Proteomes" id="UP000070299"/>
    </source>
</evidence>
<gene>
    <name evidence="5" type="ORF">AX660_17040</name>
</gene>
<name>A0A135ZYN0_9ALTE</name>
<dbReference type="SFLD" id="SFLDG01129">
    <property type="entry name" value="C1.5:_HAD__Beta-PGM__Phosphata"/>
    <property type="match status" value="1"/>
</dbReference>
<evidence type="ECO:0000313" key="5">
    <source>
        <dbReference type="EMBL" id="KXI28092.1"/>
    </source>
</evidence>
<dbReference type="OrthoDB" id="9800058at2"/>
<dbReference type="STRING" id="1799789.AX660_17040"/>
<dbReference type="NCBIfam" id="TIGR01509">
    <property type="entry name" value="HAD-SF-IA-v3"/>
    <property type="match status" value="1"/>
</dbReference>
<reference evidence="6" key="1">
    <citation type="submission" date="2016-02" db="EMBL/GenBank/DDBJ databases">
        <authorList>
            <person name="Schultz-Johansen M."/>
            <person name="Glaring M.A."/>
            <person name="Bech P.K."/>
            <person name="Stougaard P."/>
        </authorList>
    </citation>
    <scope>NUCLEOTIDE SEQUENCE [LARGE SCALE GENOMIC DNA]</scope>
    <source>
        <strain evidence="6">S66</strain>
    </source>
</reference>
<sequence>MTAYELIIFDCDGVLIDSEGISKKTLMAQLRELGITIDDAYFIKNCLGRSFAHVKQSLLADFKVLLPDDFEQTHQTALVKDFERELVVTPDIKWLLGELTINFCLATSSSRPRTLNALRITGLNEYFSDNIFTTSEVANGKPAPDLFLHAAKSMGVAAEKCLVFEDSLSGIQAAKSAGMTVCRYIGGSHLLSAEANLMAEQSDYLAFRHWRDLSKLVPSLISNK</sequence>
<dbReference type="SUPFAM" id="SSF56784">
    <property type="entry name" value="HAD-like"/>
    <property type="match status" value="1"/>
</dbReference>
<evidence type="ECO:0000256" key="1">
    <source>
        <dbReference type="ARBA" id="ARBA00001946"/>
    </source>
</evidence>
<dbReference type="RefSeq" id="WP_068378079.1">
    <property type="nucleotide sequence ID" value="NZ_LSNE01000007.1"/>
</dbReference>
<keyword evidence="3" id="KW-0479">Metal-binding</keyword>
<dbReference type="PANTHER" id="PTHR46193">
    <property type="entry name" value="6-PHOSPHOGLUCONATE PHOSPHATASE"/>
    <property type="match status" value="1"/>
</dbReference>